<dbReference type="EMBL" id="FMHV01000002">
    <property type="protein sequence ID" value="SCL26092.1"/>
    <property type="molecule type" value="Genomic_DNA"/>
</dbReference>
<dbReference type="Proteomes" id="UP000199413">
    <property type="component" value="Unassembled WGS sequence"/>
</dbReference>
<proteinExistence type="predicted"/>
<organism evidence="1 2">
    <name type="scientific">Micromonospora rhizosphaerae</name>
    <dbReference type="NCBI Taxonomy" id="568872"/>
    <lineage>
        <taxon>Bacteria</taxon>
        <taxon>Bacillati</taxon>
        <taxon>Actinomycetota</taxon>
        <taxon>Actinomycetes</taxon>
        <taxon>Micromonosporales</taxon>
        <taxon>Micromonosporaceae</taxon>
        <taxon>Micromonospora</taxon>
    </lineage>
</organism>
<accession>A0A1C6S9Z1</accession>
<name>A0A1C6S9Z1_9ACTN</name>
<reference evidence="2" key="1">
    <citation type="submission" date="2016-06" db="EMBL/GenBank/DDBJ databases">
        <authorList>
            <person name="Varghese N."/>
            <person name="Submissions Spin"/>
        </authorList>
    </citation>
    <scope>NUCLEOTIDE SEQUENCE [LARGE SCALE GENOMIC DNA]</scope>
    <source>
        <strain evidence="2">DSM 45431</strain>
    </source>
</reference>
<sequence length="402" mass="44540">MGLSAISDRLAEVLVPGLRARMRWVRFTTAMAVGAVATESLADEQPHDGVSTPAICFEWLLIEAFVRRIERGLPADVPGSQKTRTAINRGERLSRQTYLNSPRVFGFYGVYKPFAVDAGVLTQDLAPAERCVELVRAWEHDHGLTGFADEVPGTEGGAIRRRVHEEVRAALQKGSLTVATGAQLLGRLAATLRPDKAGRTEAAVLRRLLTDPRHEHRAELALLLADDDRIATEPQLLAAARKHASQELGRIIDAVVSYEELAVLVNAAFRLLCSVSYSLGGQPLTASHVADDETLDWCAREIPERFKRAADRVAEVTHDIDLEQRLGEFVYPRSPKDLAEFVLHHHEQVQAGKPGGKRSWFEPLRDGWVVRPPYGSPERPDLNYFVHPVRVHTLRSFIGATS</sequence>
<dbReference type="AlphaFoldDB" id="A0A1C6S9Z1"/>
<evidence type="ECO:0000313" key="2">
    <source>
        <dbReference type="Proteomes" id="UP000199413"/>
    </source>
</evidence>
<dbReference type="STRING" id="568872.GA0070624_3236"/>
<evidence type="ECO:0000313" key="1">
    <source>
        <dbReference type="EMBL" id="SCL26092.1"/>
    </source>
</evidence>
<protein>
    <submittedName>
        <fullName evidence="1">Uncharacterized protein</fullName>
    </submittedName>
</protein>
<keyword evidence="2" id="KW-1185">Reference proteome</keyword>
<gene>
    <name evidence="1" type="ORF">GA0070624_3236</name>
</gene>